<name>A0ABT2SZU6_9FIRM</name>
<dbReference type="EMBL" id="JAOQKJ010000001">
    <property type="protein sequence ID" value="MCU6743079.1"/>
    <property type="molecule type" value="Genomic_DNA"/>
</dbReference>
<evidence type="ECO:0000259" key="1">
    <source>
        <dbReference type="Pfam" id="PF08759"/>
    </source>
</evidence>
<feature type="domain" description="Glycosyltransferase GT-D fold" evidence="1">
    <location>
        <begin position="44"/>
        <end position="263"/>
    </location>
</feature>
<gene>
    <name evidence="2" type="ORF">OCV77_00925</name>
</gene>
<keyword evidence="3" id="KW-1185">Reference proteome</keyword>
<evidence type="ECO:0000313" key="3">
    <source>
        <dbReference type="Proteomes" id="UP001652432"/>
    </source>
</evidence>
<comment type="caution">
    <text evidence="2">The sequence shown here is derived from an EMBL/GenBank/DDBJ whole genome shotgun (WGS) entry which is preliminary data.</text>
</comment>
<dbReference type="Proteomes" id="UP001652432">
    <property type="component" value="Unassembled WGS sequence"/>
</dbReference>
<protein>
    <submittedName>
        <fullName evidence="2">GT-D fold domain-containing glycosyltransferase</fullName>
    </submittedName>
</protein>
<accession>A0ABT2SZU6</accession>
<reference evidence="2 3" key="1">
    <citation type="journal article" date="2021" name="ISME Commun">
        <title>Automated analysis of genomic sequences facilitates high-throughput and comprehensive description of bacteria.</title>
        <authorList>
            <person name="Hitch T.C.A."/>
        </authorList>
    </citation>
    <scope>NUCLEOTIDE SEQUENCE [LARGE SCALE GENOMIC DNA]</scope>
    <source>
        <strain evidence="2 3">Sanger_18</strain>
    </source>
</reference>
<sequence length="287" mass="33459">MKDKIKEAVFHIAFEWKKKGKTSIRVKSIDETIDDLIRSDKSLVRFGDAEIWIIEGRTTKFQNYDPQLAVRLKEIISYQTDDILVGIPDIFENLDPYTKKSRKFWEEHVFFSRKTYEKYCNRDKVYENAFFSRPYYIYEDKMQSAEWFKKIKEIWKGKDVVIVEGEGTHSGVGNDLLDTANAIERIICPGLNAYFAYGKIKEKCLEFDKGKLFLFALGNTAKLLVCDLVAEGYRAIDIGNLDMEYEWYLQKAESKVPVPKHSVTGREENLKAGYTAYLEQIRAEITL</sequence>
<organism evidence="2 3">
    <name type="scientific">Suilimivivens aceti</name>
    <dbReference type="NCBI Taxonomy" id="2981774"/>
    <lineage>
        <taxon>Bacteria</taxon>
        <taxon>Bacillati</taxon>
        <taxon>Bacillota</taxon>
        <taxon>Clostridia</taxon>
        <taxon>Lachnospirales</taxon>
        <taxon>Lachnospiraceae</taxon>
        <taxon>Suilimivivens</taxon>
    </lineage>
</organism>
<proteinExistence type="predicted"/>
<dbReference type="RefSeq" id="WP_262572468.1">
    <property type="nucleotide sequence ID" value="NZ_JAOQKJ010000001.1"/>
</dbReference>
<evidence type="ECO:0000313" key="2">
    <source>
        <dbReference type="EMBL" id="MCU6743079.1"/>
    </source>
</evidence>
<dbReference type="InterPro" id="IPR014869">
    <property type="entry name" value="GT-D"/>
</dbReference>
<dbReference type="Pfam" id="PF08759">
    <property type="entry name" value="GT-D"/>
    <property type="match status" value="1"/>
</dbReference>